<gene>
    <name evidence="1" type="ordered locus">Mesil_1577</name>
</gene>
<organism evidence="1 2">
    <name type="scientific">Allomeiothermus silvanus (strain ATCC 700542 / DSM 9946 / NBRC 106475 / NCIMB 13440 / VI-R2)</name>
    <name type="common">Thermus silvanus</name>
    <dbReference type="NCBI Taxonomy" id="526227"/>
    <lineage>
        <taxon>Bacteria</taxon>
        <taxon>Thermotogati</taxon>
        <taxon>Deinococcota</taxon>
        <taxon>Deinococci</taxon>
        <taxon>Thermales</taxon>
        <taxon>Thermaceae</taxon>
        <taxon>Allomeiothermus</taxon>
    </lineage>
</organism>
<dbReference type="Proteomes" id="UP000001916">
    <property type="component" value="Chromosome"/>
</dbReference>
<accession>D7BFB4</accession>
<dbReference type="STRING" id="526227.Mesil_1577"/>
<protein>
    <submittedName>
        <fullName evidence="1">Uncharacterized protein</fullName>
    </submittedName>
</protein>
<evidence type="ECO:0000313" key="2">
    <source>
        <dbReference type="Proteomes" id="UP000001916"/>
    </source>
</evidence>
<sequence>MSSDLAGLLRTLSARGATLACVQGALILRPKGVGAGLEASIRLWKPDLLRLAEAAGGVLGPQELGGEAAQGGSPWAYLEQVADQLAHRLWELQAPVVRVDINGRAVGYQSLEALNLEETRSLLRWLCATLEREYPKPEGIVSVLAQWPGRWPEKTRNVTLIQLEGGCLAI</sequence>
<proteinExistence type="predicted"/>
<dbReference type="HOGENOM" id="CLU_1568885_0_0_0"/>
<dbReference type="EMBL" id="CP002042">
    <property type="protein sequence ID" value="ADH63467.1"/>
    <property type="molecule type" value="Genomic_DNA"/>
</dbReference>
<keyword evidence="2" id="KW-1185">Reference proteome</keyword>
<dbReference type="KEGG" id="msv:Mesil_1577"/>
<name>D7BFB4_ALLS1</name>
<dbReference type="AlphaFoldDB" id="D7BFB4"/>
<evidence type="ECO:0000313" key="1">
    <source>
        <dbReference type="EMBL" id="ADH63467.1"/>
    </source>
</evidence>
<reference evidence="1 2" key="1">
    <citation type="journal article" date="2010" name="Stand. Genomic Sci.">
        <title>Complete genome sequence of Meiothermus silvanus type strain (VI-R2).</title>
        <authorList>
            <person name="Sikorski J."/>
            <person name="Tindall B.J."/>
            <person name="Lowry S."/>
            <person name="Lucas S."/>
            <person name="Nolan M."/>
            <person name="Copeland A."/>
            <person name="Glavina Del Rio T."/>
            <person name="Tice H."/>
            <person name="Cheng J.F."/>
            <person name="Han C."/>
            <person name="Pitluck S."/>
            <person name="Liolios K."/>
            <person name="Ivanova N."/>
            <person name="Mavromatis K."/>
            <person name="Mikhailova N."/>
            <person name="Pati A."/>
            <person name="Goodwin L."/>
            <person name="Chen A."/>
            <person name="Palaniappan K."/>
            <person name="Land M."/>
            <person name="Hauser L."/>
            <person name="Chang Y.J."/>
            <person name="Jeffries C.D."/>
            <person name="Rohde M."/>
            <person name="Goker M."/>
            <person name="Woyke T."/>
            <person name="Bristow J."/>
            <person name="Eisen J.A."/>
            <person name="Markowitz V."/>
            <person name="Hugenholtz P."/>
            <person name="Kyrpides N.C."/>
            <person name="Klenk H.P."/>
            <person name="Lapidus A."/>
        </authorList>
    </citation>
    <scope>NUCLEOTIDE SEQUENCE [LARGE SCALE GENOMIC DNA]</scope>
    <source>
        <strain evidence="2">ATCC 700542 / DSM 9946 / VI-R2</strain>
    </source>
</reference>
<dbReference type="RefSeq" id="WP_013158031.1">
    <property type="nucleotide sequence ID" value="NC_014212.1"/>
</dbReference>